<feature type="domain" description="WH1" evidence="10">
    <location>
        <begin position="28"/>
        <end position="137"/>
    </location>
</feature>
<dbReference type="AlphaFoldDB" id="A0A8S3ZNQ4"/>
<dbReference type="InterPro" id="IPR000095">
    <property type="entry name" value="CRIB_dom"/>
</dbReference>
<evidence type="ECO:0000256" key="4">
    <source>
        <dbReference type="ARBA" id="ARBA00022553"/>
    </source>
</evidence>
<comment type="subcellular location">
    <subcellularLocation>
        <location evidence="2">Cytoplasm</location>
        <location evidence="2">Cytoskeleton</location>
    </subcellularLocation>
    <subcellularLocation>
        <location evidence="1">Nucleus</location>
    </subcellularLocation>
</comment>
<feature type="compositionally biased region" description="Pro residues" evidence="8">
    <location>
        <begin position="321"/>
        <end position="404"/>
    </location>
</feature>
<feature type="compositionally biased region" description="Basic and acidic residues" evidence="8">
    <location>
        <begin position="411"/>
        <end position="423"/>
    </location>
</feature>
<evidence type="ECO:0000256" key="7">
    <source>
        <dbReference type="ARBA" id="ARBA00023242"/>
    </source>
</evidence>
<evidence type="ECO:0000256" key="6">
    <source>
        <dbReference type="ARBA" id="ARBA00023212"/>
    </source>
</evidence>
<keyword evidence="12" id="KW-1185">Reference proteome</keyword>
<feature type="domain" description="CRIB" evidence="9">
    <location>
        <begin position="211"/>
        <end position="224"/>
    </location>
</feature>
<accession>A0A8S3ZNQ4</accession>
<dbReference type="PANTHER" id="PTHR11202:SF36">
    <property type="entry name" value="ACTIN NUCLEATION-PROMOTING FACTOR WASL"/>
    <property type="match status" value="1"/>
</dbReference>
<dbReference type="InterPro" id="IPR011993">
    <property type="entry name" value="PH-like_dom_sf"/>
</dbReference>
<dbReference type="EMBL" id="CAJHNH020003268">
    <property type="protein sequence ID" value="CAG5128912.1"/>
    <property type="molecule type" value="Genomic_DNA"/>
</dbReference>
<dbReference type="CDD" id="cd01205">
    <property type="entry name" value="EVH1_WASP-like"/>
    <property type="match status" value="1"/>
</dbReference>
<feature type="region of interest" description="Disordered" evidence="8">
    <location>
        <begin position="274"/>
        <end position="423"/>
    </location>
</feature>
<dbReference type="Gene3D" id="2.30.29.30">
    <property type="entry name" value="Pleckstrin-homology domain (PH domain)/Phosphotyrosine-binding domain (PTB)"/>
    <property type="match status" value="1"/>
</dbReference>
<evidence type="ECO:0000313" key="12">
    <source>
        <dbReference type="Proteomes" id="UP000678393"/>
    </source>
</evidence>
<evidence type="ECO:0000256" key="8">
    <source>
        <dbReference type="SAM" id="MobiDB-lite"/>
    </source>
</evidence>
<dbReference type="FunFam" id="2.30.29.30:FF:000130">
    <property type="entry name" value="neural Wiskott-Aldrich syndrome protein"/>
    <property type="match status" value="1"/>
</dbReference>
<proteinExistence type="predicted"/>
<evidence type="ECO:0000256" key="1">
    <source>
        <dbReference type="ARBA" id="ARBA00004123"/>
    </source>
</evidence>
<evidence type="ECO:0000256" key="2">
    <source>
        <dbReference type="ARBA" id="ARBA00004245"/>
    </source>
</evidence>
<organism evidence="11 12">
    <name type="scientific">Candidula unifasciata</name>
    <dbReference type="NCBI Taxonomy" id="100452"/>
    <lineage>
        <taxon>Eukaryota</taxon>
        <taxon>Metazoa</taxon>
        <taxon>Spiralia</taxon>
        <taxon>Lophotrochozoa</taxon>
        <taxon>Mollusca</taxon>
        <taxon>Gastropoda</taxon>
        <taxon>Heterobranchia</taxon>
        <taxon>Euthyneura</taxon>
        <taxon>Panpulmonata</taxon>
        <taxon>Eupulmonata</taxon>
        <taxon>Stylommatophora</taxon>
        <taxon>Helicina</taxon>
        <taxon>Helicoidea</taxon>
        <taxon>Geomitridae</taxon>
        <taxon>Candidula</taxon>
    </lineage>
</organism>
<dbReference type="InterPro" id="IPR000697">
    <property type="entry name" value="WH1/EVH1_dom"/>
</dbReference>
<dbReference type="GO" id="GO:0007015">
    <property type="term" value="P:actin filament organization"/>
    <property type="evidence" value="ECO:0007669"/>
    <property type="project" value="InterPro"/>
</dbReference>
<dbReference type="PANTHER" id="PTHR11202">
    <property type="entry name" value="SPROUTY-RELATED, EVH1 DOMAIN-CONTAINING PROTEIN FAMILY MEMBER"/>
    <property type="match status" value="1"/>
</dbReference>
<dbReference type="Pfam" id="PF00568">
    <property type="entry name" value="WH1"/>
    <property type="match status" value="1"/>
</dbReference>
<sequence>MSTQKQKPTNTPSILLQEQENEILFQTMGRFCTTLATGVVQLFLADQGDRNRWSKRCCGVACFVKDNSKRSFYIRIYDIKKQQMIWEQELYNQFVYKTPREYFHTFEAENYQAALNFASEDEALKFKKTVEGKLQERSKKRQERKKTTTPKQGGRPVGAAPQRSPQQSAPSAQPVTHSVDLGRNNNLNTSTGSLKKDKKKDAKKKLTKADIGTPSDFRHVSHVGWDPDKGFDMNNLDQDMQRLFQSVGIKPEDKVDKEVVDFIYDFVEKHGGIEAVKKEFGPGSAKAMPPPPPPANRGNAAAVPPPPPSRVVAPPVSRAAVPPPPPPSRGPPMAPRGVAPPPPSRVMPPPPSRTPAMAPPPPPSSMPTPPPPPPPPAASAASPPPPPPPSGPAAPPPPPPPPLPADLSGGGERDSRDSLMDAI</sequence>
<feature type="compositionally biased region" description="Basic residues" evidence="8">
    <location>
        <begin position="196"/>
        <end position="206"/>
    </location>
</feature>
<keyword evidence="6" id="KW-0206">Cytoskeleton</keyword>
<comment type="caution">
    <text evidence="11">The sequence shown here is derived from an EMBL/GenBank/DDBJ whole genome shotgun (WGS) entry which is preliminary data.</text>
</comment>
<dbReference type="GO" id="GO:0005634">
    <property type="term" value="C:nucleus"/>
    <property type="evidence" value="ECO:0007669"/>
    <property type="project" value="UniProtKB-SubCell"/>
</dbReference>
<dbReference type="SMART" id="SM00461">
    <property type="entry name" value="WH1"/>
    <property type="match status" value="1"/>
</dbReference>
<feature type="region of interest" description="Disordered" evidence="8">
    <location>
        <begin position="133"/>
        <end position="213"/>
    </location>
</feature>
<evidence type="ECO:0000259" key="10">
    <source>
        <dbReference type="PROSITE" id="PS50229"/>
    </source>
</evidence>
<feature type="compositionally biased region" description="Low complexity" evidence="8">
    <location>
        <begin position="310"/>
        <end position="320"/>
    </location>
</feature>
<dbReference type="InterPro" id="IPR011026">
    <property type="entry name" value="WAS_C"/>
</dbReference>
<dbReference type="InterPro" id="IPR033927">
    <property type="entry name" value="WASPfam_EVH1"/>
</dbReference>
<dbReference type="Proteomes" id="UP000678393">
    <property type="component" value="Unassembled WGS sequence"/>
</dbReference>
<keyword evidence="4" id="KW-0597">Phosphoprotein</keyword>
<dbReference type="CDD" id="cd00132">
    <property type="entry name" value="CRIB"/>
    <property type="match status" value="1"/>
</dbReference>
<reference evidence="11" key="1">
    <citation type="submission" date="2021-04" db="EMBL/GenBank/DDBJ databases">
        <authorList>
            <consortium name="Molecular Ecology Group"/>
        </authorList>
    </citation>
    <scope>NUCLEOTIDE SEQUENCE</scope>
</reference>
<feature type="compositionally biased region" description="Basic residues" evidence="8">
    <location>
        <begin position="138"/>
        <end position="148"/>
    </location>
</feature>
<evidence type="ECO:0000259" key="9">
    <source>
        <dbReference type="PROSITE" id="PS50108"/>
    </source>
</evidence>
<dbReference type="GO" id="GO:0005856">
    <property type="term" value="C:cytoskeleton"/>
    <property type="evidence" value="ECO:0007669"/>
    <property type="project" value="UniProtKB-SubCell"/>
</dbReference>
<dbReference type="SUPFAM" id="SSF50729">
    <property type="entry name" value="PH domain-like"/>
    <property type="match status" value="1"/>
</dbReference>
<gene>
    <name evidence="11" type="ORF">CUNI_LOCUS14470</name>
</gene>
<evidence type="ECO:0000256" key="5">
    <source>
        <dbReference type="ARBA" id="ARBA00022737"/>
    </source>
</evidence>
<evidence type="ECO:0000256" key="3">
    <source>
        <dbReference type="ARBA" id="ARBA00022490"/>
    </source>
</evidence>
<keyword evidence="7" id="KW-0539">Nucleus</keyword>
<dbReference type="SMART" id="SM00285">
    <property type="entry name" value="PBD"/>
    <property type="match status" value="1"/>
</dbReference>
<evidence type="ECO:0000313" key="11">
    <source>
        <dbReference type="EMBL" id="CAG5128912.1"/>
    </source>
</evidence>
<dbReference type="SUPFAM" id="SSF47912">
    <property type="entry name" value="Wiscott-Aldrich syndrome protein, WASP, C-terminal domain"/>
    <property type="match status" value="1"/>
</dbReference>
<feature type="compositionally biased region" description="Polar residues" evidence="8">
    <location>
        <begin position="183"/>
        <end position="193"/>
    </location>
</feature>
<protein>
    <submittedName>
        <fullName evidence="11">Uncharacterized protein</fullName>
    </submittedName>
</protein>
<dbReference type="InterPro" id="IPR036936">
    <property type="entry name" value="CRIB_dom_sf"/>
</dbReference>
<dbReference type="Pfam" id="PF00786">
    <property type="entry name" value="PBD"/>
    <property type="match status" value="1"/>
</dbReference>
<dbReference type="OrthoDB" id="8963340at2759"/>
<feature type="non-terminal residue" evidence="11">
    <location>
        <position position="423"/>
    </location>
</feature>
<feature type="compositionally biased region" description="Low complexity" evidence="8">
    <location>
        <begin position="159"/>
        <end position="174"/>
    </location>
</feature>
<name>A0A8S3ZNQ4_9EUPU</name>
<keyword evidence="3" id="KW-0963">Cytoplasm</keyword>
<keyword evidence="5" id="KW-0677">Repeat</keyword>
<dbReference type="FunFam" id="3.90.810.10:FF:000003">
    <property type="entry name" value="Neural Wiskott-Aldrich syndrome protein-like"/>
    <property type="match status" value="1"/>
</dbReference>
<dbReference type="PROSITE" id="PS50229">
    <property type="entry name" value="WH1"/>
    <property type="match status" value="1"/>
</dbReference>
<dbReference type="PROSITE" id="PS50108">
    <property type="entry name" value="CRIB"/>
    <property type="match status" value="1"/>
</dbReference>
<dbReference type="Gene3D" id="3.90.810.10">
    <property type="entry name" value="CRIB domain"/>
    <property type="match status" value="1"/>
</dbReference>